<dbReference type="HOGENOM" id="CLU_033580_0_0_1"/>
<evidence type="ECO:0000313" key="6">
    <source>
        <dbReference type="EMBL" id="EFX70766.1"/>
    </source>
</evidence>
<accession>E9HBR7</accession>
<name>E9HBR7_DAPPU</name>
<dbReference type="EMBL" id="GL732617">
    <property type="protein sequence ID" value="EFX70766.1"/>
    <property type="molecule type" value="Genomic_DNA"/>
</dbReference>
<evidence type="ECO:0000256" key="2">
    <source>
        <dbReference type="ARBA" id="ARBA00022771"/>
    </source>
</evidence>
<dbReference type="InterPro" id="IPR011011">
    <property type="entry name" value="Znf_FYVE_PHD"/>
</dbReference>
<dbReference type="SMART" id="SM00249">
    <property type="entry name" value="PHD"/>
    <property type="match status" value="1"/>
</dbReference>
<dbReference type="InterPro" id="IPR013083">
    <property type="entry name" value="Znf_RING/FYVE/PHD"/>
</dbReference>
<organism evidence="6 7">
    <name type="scientific">Daphnia pulex</name>
    <name type="common">Water flea</name>
    <dbReference type="NCBI Taxonomy" id="6669"/>
    <lineage>
        <taxon>Eukaryota</taxon>
        <taxon>Metazoa</taxon>
        <taxon>Ecdysozoa</taxon>
        <taxon>Arthropoda</taxon>
        <taxon>Crustacea</taxon>
        <taxon>Branchiopoda</taxon>
        <taxon>Diplostraca</taxon>
        <taxon>Cladocera</taxon>
        <taxon>Anomopoda</taxon>
        <taxon>Daphniidae</taxon>
        <taxon>Daphnia</taxon>
    </lineage>
</organism>
<dbReference type="PhylomeDB" id="E9HBR7"/>
<feature type="compositionally biased region" description="Polar residues" evidence="4">
    <location>
        <begin position="483"/>
        <end position="494"/>
    </location>
</feature>
<keyword evidence="7" id="KW-1185">Reference proteome</keyword>
<dbReference type="Proteomes" id="UP000000305">
    <property type="component" value="Unassembled WGS sequence"/>
</dbReference>
<dbReference type="GO" id="GO:0008270">
    <property type="term" value="F:zinc ion binding"/>
    <property type="evidence" value="ECO:0007669"/>
    <property type="project" value="UniProtKB-KW"/>
</dbReference>
<dbReference type="InParanoid" id="E9HBR7"/>
<dbReference type="InterPro" id="IPR019080">
    <property type="entry name" value="YqaJ_viral_recombinase"/>
</dbReference>
<keyword evidence="2" id="KW-0863">Zinc-finger</keyword>
<dbReference type="GO" id="GO:0006281">
    <property type="term" value="P:DNA repair"/>
    <property type="evidence" value="ECO:0007669"/>
    <property type="project" value="UniProtKB-ARBA"/>
</dbReference>
<dbReference type="OrthoDB" id="6618799at2759"/>
<dbReference type="InterPro" id="IPR011604">
    <property type="entry name" value="PDDEXK-like_dom_sf"/>
</dbReference>
<keyword evidence="1" id="KW-0479">Metal-binding</keyword>
<dbReference type="CDD" id="cd22343">
    <property type="entry name" value="PDDEXK_lambda_exonuclease-like"/>
    <property type="match status" value="1"/>
</dbReference>
<dbReference type="eggNOG" id="ENOG502S0S7">
    <property type="taxonomic scope" value="Eukaryota"/>
</dbReference>
<evidence type="ECO:0000256" key="3">
    <source>
        <dbReference type="ARBA" id="ARBA00022833"/>
    </source>
</evidence>
<dbReference type="PANTHER" id="PTHR47526:SF3">
    <property type="entry name" value="PHD-TYPE DOMAIN-CONTAINING PROTEIN"/>
    <property type="match status" value="1"/>
</dbReference>
<gene>
    <name evidence="6" type="ORF">DAPPUDRAFT_327782</name>
</gene>
<dbReference type="Pfam" id="PF09588">
    <property type="entry name" value="YqaJ"/>
    <property type="match status" value="1"/>
</dbReference>
<sequence>MLNIDRPTNVNLLFEYCQLAKNDPELQKGEVFPSQAISDTPPETIYGNVFPSQAISDTPHSPWAAIGVDDCVIYAHCTCAVGLGEVCNHIGCLLLVSGTYKDVREMGRVRKQLLPTVRKPTNEENCDLIKKSAEMPGKPAAFFLLQDNCSEYLPPALKVKLPKPLTSMFQKDAIGLSLPELITKTYIGSHTDPSGLLLQNSDRFCIATFVSPSISLLKQICYPEAFQFTSEATSWGMKNECIAMTMFEAHIRKSGKHPGFQVTKTGMFISVVYPFLSSSPDRIFCSPALGCCTIEIKCPFNWRYITVKKGIEYPNASLCYDKEKKEYHMNKAHDYYYRVQLQMYTTGYRFAFFVVYTMVDLMYIEVPYDHCFMEEFAIPRATKYFQNIIMPEIISGYFYKNSFFHSSSVLHKNQYLPCYCQTNEPVIVLLVFCSNENCKLKMFHLKCIHDRSPSLKRITKSWSCDTCKKVTRSVREKEKRVRANNQDGENQTNVKSKRASTSRIPLRTVNK</sequence>
<dbReference type="Gene3D" id="3.90.320.10">
    <property type="match status" value="1"/>
</dbReference>
<dbReference type="PANTHER" id="PTHR47526">
    <property type="entry name" value="ATP-DEPENDENT DNA HELICASE"/>
    <property type="match status" value="1"/>
</dbReference>
<dbReference type="SUPFAM" id="SSF57903">
    <property type="entry name" value="FYVE/PHD zinc finger"/>
    <property type="match status" value="1"/>
</dbReference>
<evidence type="ECO:0000313" key="7">
    <source>
        <dbReference type="Proteomes" id="UP000000305"/>
    </source>
</evidence>
<evidence type="ECO:0000256" key="4">
    <source>
        <dbReference type="SAM" id="MobiDB-lite"/>
    </source>
</evidence>
<evidence type="ECO:0000259" key="5">
    <source>
        <dbReference type="SMART" id="SM00249"/>
    </source>
</evidence>
<proteinExistence type="predicted"/>
<evidence type="ECO:0000256" key="1">
    <source>
        <dbReference type="ARBA" id="ARBA00022723"/>
    </source>
</evidence>
<dbReference type="AlphaFoldDB" id="E9HBR7"/>
<dbReference type="KEGG" id="dpx:DAPPUDRAFT_327782"/>
<reference evidence="6 7" key="1">
    <citation type="journal article" date="2011" name="Science">
        <title>The ecoresponsive genome of Daphnia pulex.</title>
        <authorList>
            <person name="Colbourne J.K."/>
            <person name="Pfrender M.E."/>
            <person name="Gilbert D."/>
            <person name="Thomas W.K."/>
            <person name="Tucker A."/>
            <person name="Oakley T.H."/>
            <person name="Tokishita S."/>
            <person name="Aerts A."/>
            <person name="Arnold G.J."/>
            <person name="Basu M.K."/>
            <person name="Bauer D.J."/>
            <person name="Caceres C.E."/>
            <person name="Carmel L."/>
            <person name="Casola C."/>
            <person name="Choi J.H."/>
            <person name="Detter J.C."/>
            <person name="Dong Q."/>
            <person name="Dusheyko S."/>
            <person name="Eads B.D."/>
            <person name="Frohlich T."/>
            <person name="Geiler-Samerotte K.A."/>
            <person name="Gerlach D."/>
            <person name="Hatcher P."/>
            <person name="Jogdeo S."/>
            <person name="Krijgsveld J."/>
            <person name="Kriventseva E.V."/>
            <person name="Kultz D."/>
            <person name="Laforsch C."/>
            <person name="Lindquist E."/>
            <person name="Lopez J."/>
            <person name="Manak J.R."/>
            <person name="Muller J."/>
            <person name="Pangilinan J."/>
            <person name="Patwardhan R.P."/>
            <person name="Pitluck S."/>
            <person name="Pritham E.J."/>
            <person name="Rechtsteiner A."/>
            <person name="Rho M."/>
            <person name="Rogozin I.B."/>
            <person name="Sakarya O."/>
            <person name="Salamov A."/>
            <person name="Schaack S."/>
            <person name="Shapiro H."/>
            <person name="Shiga Y."/>
            <person name="Skalitzky C."/>
            <person name="Smith Z."/>
            <person name="Souvorov A."/>
            <person name="Sung W."/>
            <person name="Tang Z."/>
            <person name="Tsuchiya D."/>
            <person name="Tu H."/>
            <person name="Vos H."/>
            <person name="Wang M."/>
            <person name="Wolf Y.I."/>
            <person name="Yamagata H."/>
            <person name="Yamada T."/>
            <person name="Ye Y."/>
            <person name="Shaw J.R."/>
            <person name="Andrews J."/>
            <person name="Crease T.J."/>
            <person name="Tang H."/>
            <person name="Lucas S.M."/>
            <person name="Robertson H.M."/>
            <person name="Bork P."/>
            <person name="Koonin E.V."/>
            <person name="Zdobnov E.M."/>
            <person name="Grigoriev I.V."/>
            <person name="Lynch M."/>
            <person name="Boore J.L."/>
        </authorList>
    </citation>
    <scope>NUCLEOTIDE SEQUENCE [LARGE SCALE GENOMIC DNA]</scope>
</reference>
<feature type="domain" description="Zinc finger PHD-type" evidence="5">
    <location>
        <begin position="417"/>
        <end position="468"/>
    </location>
</feature>
<feature type="region of interest" description="Disordered" evidence="4">
    <location>
        <begin position="476"/>
        <end position="511"/>
    </location>
</feature>
<dbReference type="Gene3D" id="3.30.40.10">
    <property type="entry name" value="Zinc/RING finger domain, C3HC4 (zinc finger)"/>
    <property type="match status" value="1"/>
</dbReference>
<dbReference type="InterPro" id="IPR001965">
    <property type="entry name" value="Znf_PHD"/>
</dbReference>
<protein>
    <recommendedName>
        <fullName evidence="5">Zinc finger PHD-type domain-containing protein</fullName>
    </recommendedName>
</protein>
<dbReference type="InterPro" id="IPR011335">
    <property type="entry name" value="Restrct_endonuc-II-like"/>
</dbReference>
<feature type="compositionally biased region" description="Polar residues" evidence="4">
    <location>
        <begin position="501"/>
        <end position="511"/>
    </location>
</feature>
<keyword evidence="3" id="KW-0862">Zinc</keyword>
<dbReference type="SUPFAM" id="SSF52980">
    <property type="entry name" value="Restriction endonuclease-like"/>
    <property type="match status" value="1"/>
</dbReference>
<dbReference type="STRING" id="6669.E9HBR7"/>